<feature type="region of interest" description="Disordered" evidence="1">
    <location>
        <begin position="1"/>
        <end position="23"/>
    </location>
</feature>
<name>A0A6H9WP04_9MICO</name>
<evidence type="ECO:0000256" key="1">
    <source>
        <dbReference type="SAM" id="MobiDB-lite"/>
    </source>
</evidence>
<keyword evidence="4" id="KW-1185">Reference proteome</keyword>
<evidence type="ECO:0000313" key="4">
    <source>
        <dbReference type="Proteomes" id="UP000431744"/>
    </source>
</evidence>
<comment type="caution">
    <text evidence="3">The sequence shown here is derived from an EMBL/GenBank/DDBJ whole genome shotgun (WGS) entry which is preliminary data.</text>
</comment>
<feature type="region of interest" description="Disordered" evidence="1">
    <location>
        <begin position="241"/>
        <end position="280"/>
    </location>
</feature>
<dbReference type="InterPro" id="IPR018750">
    <property type="entry name" value="DUF2306_membrane"/>
</dbReference>
<keyword evidence="2" id="KW-0812">Transmembrane</keyword>
<proteinExistence type="predicted"/>
<feature type="transmembrane region" description="Helical" evidence="2">
    <location>
        <begin position="172"/>
        <end position="193"/>
    </location>
</feature>
<dbReference type="Proteomes" id="UP000431744">
    <property type="component" value="Unassembled WGS sequence"/>
</dbReference>
<feature type="transmembrane region" description="Helical" evidence="2">
    <location>
        <begin position="205"/>
        <end position="224"/>
    </location>
</feature>
<keyword evidence="2" id="KW-1133">Transmembrane helix</keyword>
<keyword evidence="2" id="KW-0472">Membrane</keyword>
<evidence type="ECO:0000313" key="3">
    <source>
        <dbReference type="EMBL" id="KAB1646829.1"/>
    </source>
</evidence>
<dbReference type="Pfam" id="PF10067">
    <property type="entry name" value="DUF2306"/>
    <property type="match status" value="1"/>
</dbReference>
<dbReference type="AlphaFoldDB" id="A0A6H9WP04"/>
<organism evidence="3 4">
    <name type="scientific">Pseudoclavibacter endophyticus</name>
    <dbReference type="NCBI Taxonomy" id="1778590"/>
    <lineage>
        <taxon>Bacteria</taxon>
        <taxon>Bacillati</taxon>
        <taxon>Actinomycetota</taxon>
        <taxon>Actinomycetes</taxon>
        <taxon>Micrococcales</taxon>
        <taxon>Microbacteriaceae</taxon>
        <taxon>Pseudoclavibacter</taxon>
    </lineage>
</organism>
<dbReference type="EMBL" id="WBJY01000004">
    <property type="protein sequence ID" value="KAB1646829.1"/>
    <property type="molecule type" value="Genomic_DNA"/>
</dbReference>
<feature type="transmembrane region" description="Helical" evidence="2">
    <location>
        <begin position="103"/>
        <end position="123"/>
    </location>
</feature>
<dbReference type="OrthoDB" id="4698148at2"/>
<accession>A0A6H9WP04</accession>
<sequence>MRKSKNARPPQIGRRPAATGSGPRGQWTILAGLLVLSIIPSVAGGMRVGEITSDTPVTPENARFITLPLPVLLHIVAAVVFSFLGAFQFVPALRHRAPRWHRFAGRFLVVPSGVIVGVTGIWMTAVYDFPPFDGPWLAVTRHIVGALMLAFLALSVVAVSRRNVFTHGNWMIRAYALGMGAGTQVLTSGPPAILFGAPDEFWRTVQMAAGWAINAVAAELIIAWRKRRRADRQRFNVEIGGAAHSLEPSDARTPARPSDPEPVAPSGRGAPERSAATRTR</sequence>
<gene>
    <name evidence="3" type="ORF">F8O04_13935</name>
</gene>
<evidence type="ECO:0000256" key="2">
    <source>
        <dbReference type="SAM" id="Phobius"/>
    </source>
</evidence>
<protein>
    <submittedName>
        <fullName evidence="3">DUF2306 domain-containing protein</fullName>
    </submittedName>
</protein>
<feature type="transmembrane region" description="Helical" evidence="2">
    <location>
        <begin position="143"/>
        <end position="160"/>
    </location>
</feature>
<dbReference type="RefSeq" id="WP_158029995.1">
    <property type="nucleotide sequence ID" value="NZ_BMHG01000002.1"/>
</dbReference>
<reference evidence="3 4" key="1">
    <citation type="submission" date="2019-09" db="EMBL/GenBank/DDBJ databases">
        <title>Phylogeny of genus Pseudoclavibacter and closely related genus.</title>
        <authorList>
            <person name="Li Y."/>
        </authorList>
    </citation>
    <scope>NUCLEOTIDE SEQUENCE [LARGE SCALE GENOMIC DNA]</scope>
    <source>
        <strain evidence="3 4">EGI 60007</strain>
    </source>
</reference>
<feature type="transmembrane region" description="Helical" evidence="2">
    <location>
        <begin position="71"/>
        <end position="91"/>
    </location>
</feature>